<protein>
    <submittedName>
        <fullName evidence="1">Uncharacterized protein</fullName>
    </submittedName>
</protein>
<evidence type="ECO:0000313" key="1">
    <source>
        <dbReference type="EMBL" id="QHS93016.1"/>
    </source>
</evidence>
<organism evidence="1">
    <name type="scientific">viral metagenome</name>
    <dbReference type="NCBI Taxonomy" id="1070528"/>
    <lineage>
        <taxon>unclassified sequences</taxon>
        <taxon>metagenomes</taxon>
        <taxon>organismal metagenomes</taxon>
    </lineage>
</organism>
<accession>A0A6C0BLF0</accession>
<sequence length="360" mass="40677">MNVLCWNNKIEEAKEYSQFEVCKGLKDPSGASPRTELRIHYDAYPLALFIRSVLGDKLGRTMIIGGDCCLHLHLGHKIPSGCVDVFPTSPLTSVDDSIEGHHNIVGVESMKDRVEVLVQCSHDVVSREHNYMLGTYIDQYPQTVKFIFHLTPKIDLTCNIIDCLRMYYDGECIQCDSLCLEALRSKQIKYCSDQDTSLILKYAKAGFNIVNLPVCPEKTPEIMSSLCRIIISFFNMYKYSSVMMIDSLAPKFIASSARGILIDKTRDIIEVHSKIISYLGIQNEFSLESIRFENERIIAVISDLLDEDAYLPDNIRSGYGDLKLGTEQQIVARILELIDIPMSDSDRLLMLSNTGIAYCK</sequence>
<name>A0A6C0BLF0_9ZZZZ</name>
<reference evidence="1" key="1">
    <citation type="journal article" date="2020" name="Nature">
        <title>Giant virus diversity and host interactions through global metagenomics.</title>
        <authorList>
            <person name="Schulz F."/>
            <person name="Roux S."/>
            <person name="Paez-Espino D."/>
            <person name="Jungbluth S."/>
            <person name="Walsh D.A."/>
            <person name="Denef V.J."/>
            <person name="McMahon K.D."/>
            <person name="Konstantinidis K.T."/>
            <person name="Eloe-Fadrosh E.A."/>
            <person name="Kyrpides N.C."/>
            <person name="Woyke T."/>
        </authorList>
    </citation>
    <scope>NUCLEOTIDE SEQUENCE</scope>
    <source>
        <strain evidence="1">GVMAG-M-3300017651-5</strain>
    </source>
</reference>
<proteinExistence type="predicted"/>
<dbReference type="EMBL" id="MN739195">
    <property type="protein sequence ID" value="QHS93016.1"/>
    <property type="molecule type" value="Genomic_DNA"/>
</dbReference>
<dbReference type="AlphaFoldDB" id="A0A6C0BLF0"/>